<evidence type="ECO:0000256" key="1">
    <source>
        <dbReference type="ARBA" id="ARBA00010790"/>
    </source>
</evidence>
<dbReference type="GO" id="GO:0016614">
    <property type="term" value="F:oxidoreductase activity, acting on CH-OH group of donors"/>
    <property type="evidence" value="ECO:0007669"/>
    <property type="project" value="InterPro"/>
</dbReference>
<dbReference type="Pfam" id="PF00732">
    <property type="entry name" value="GMC_oxred_N"/>
    <property type="match status" value="1"/>
</dbReference>
<evidence type="ECO:0000256" key="2">
    <source>
        <dbReference type="ARBA" id="ARBA00022630"/>
    </source>
</evidence>
<dbReference type="Gene3D" id="3.50.50.60">
    <property type="entry name" value="FAD/NAD(P)-binding domain"/>
    <property type="match status" value="2"/>
</dbReference>
<dbReference type="RefSeq" id="WP_259530510.1">
    <property type="nucleotide sequence ID" value="NZ_JANLCK010000011.1"/>
</dbReference>
<dbReference type="Pfam" id="PF05199">
    <property type="entry name" value="GMC_oxred_C"/>
    <property type="match status" value="1"/>
</dbReference>
<feature type="domain" description="Glucose-methanol-choline oxidoreductase C-terminal" evidence="6">
    <location>
        <begin position="402"/>
        <end position="519"/>
    </location>
</feature>
<feature type="domain" description="Glucose-methanol-choline oxidoreductase N-terminal" evidence="5">
    <location>
        <begin position="13"/>
        <end position="314"/>
    </location>
</feature>
<dbReference type="GO" id="GO:0050660">
    <property type="term" value="F:flavin adenine dinucleotide binding"/>
    <property type="evidence" value="ECO:0007669"/>
    <property type="project" value="InterPro"/>
</dbReference>
<name>A0AA42BV21_9MICO</name>
<dbReference type="Proteomes" id="UP001165587">
    <property type="component" value="Unassembled WGS sequence"/>
</dbReference>
<dbReference type="PANTHER" id="PTHR46056:SF12">
    <property type="entry name" value="LONG-CHAIN-ALCOHOL OXIDASE"/>
    <property type="match status" value="1"/>
</dbReference>
<dbReference type="PANTHER" id="PTHR46056">
    <property type="entry name" value="LONG-CHAIN-ALCOHOL OXIDASE"/>
    <property type="match status" value="1"/>
</dbReference>
<dbReference type="EMBL" id="JANLCK010000011">
    <property type="protein sequence ID" value="MCS5727522.1"/>
    <property type="molecule type" value="Genomic_DNA"/>
</dbReference>
<dbReference type="AlphaFoldDB" id="A0AA42BV21"/>
<comment type="caution">
    <text evidence="7">The sequence shown here is derived from an EMBL/GenBank/DDBJ whole genome shotgun (WGS) entry which is preliminary data.</text>
</comment>
<keyword evidence="8" id="KW-1185">Reference proteome</keyword>
<evidence type="ECO:0000259" key="6">
    <source>
        <dbReference type="Pfam" id="PF05199"/>
    </source>
</evidence>
<keyword evidence="3" id="KW-0274">FAD</keyword>
<gene>
    <name evidence="7" type="ORF">N1028_16630</name>
</gene>
<dbReference type="InterPro" id="IPR007867">
    <property type="entry name" value="GMC_OxRtase_C"/>
</dbReference>
<organism evidence="7 8">
    <name type="scientific">Herbiconiux oxytropis</name>
    <dbReference type="NCBI Taxonomy" id="2970915"/>
    <lineage>
        <taxon>Bacteria</taxon>
        <taxon>Bacillati</taxon>
        <taxon>Actinomycetota</taxon>
        <taxon>Actinomycetes</taxon>
        <taxon>Micrococcales</taxon>
        <taxon>Microbacteriaceae</taxon>
        <taxon>Herbiconiux</taxon>
    </lineage>
</organism>
<proteinExistence type="inferred from homology"/>
<keyword evidence="2" id="KW-0285">Flavoprotein</keyword>
<evidence type="ECO:0000256" key="3">
    <source>
        <dbReference type="ARBA" id="ARBA00022827"/>
    </source>
</evidence>
<dbReference type="SUPFAM" id="SSF51905">
    <property type="entry name" value="FAD/NAD(P)-binding domain"/>
    <property type="match status" value="1"/>
</dbReference>
<dbReference type="SUPFAM" id="SSF54373">
    <property type="entry name" value="FAD-linked reductases, C-terminal domain"/>
    <property type="match status" value="1"/>
</dbReference>
<keyword evidence="4" id="KW-0560">Oxidoreductase</keyword>
<evidence type="ECO:0000256" key="4">
    <source>
        <dbReference type="ARBA" id="ARBA00023002"/>
    </source>
</evidence>
<evidence type="ECO:0000313" key="8">
    <source>
        <dbReference type="Proteomes" id="UP001165587"/>
    </source>
</evidence>
<accession>A0AA42BV21</accession>
<evidence type="ECO:0000259" key="5">
    <source>
        <dbReference type="Pfam" id="PF00732"/>
    </source>
</evidence>
<sequence length="554" mass="60011">MTAEPDGPRAEVLVIGAGASGACVAWSLARAGVDVLCLEQGDWLTEEDLPKSHQDWAVRSRHEWNPNPALRRGPFDYPVDNRGANPVNTYVYSAVGGSAVGWGGAFWRFSPSDFATHRTDGFGRDWPFGYEELEPYYEINEAQMGMSGAAGDPTHPCTSVPPLPPVSMGAMGHRWIAGFEELGWYWWVQHLAIASRDYRGRPACSNRGFCTAGCPTGALAVPGTTYWPEALAAGARLETRARVRRVTVGADGRATGVEYYDAAGELRQATADLVVVAGNGLGTPRLLLMSASPEHPHGLANSSGAVGRGLMIHPQISVVAHFAERTDADHGPWGATATTRHFYETDPANDFRRGFIITAMRGFNPLDTALQTAPWGAGHHRALETHLNHEAVLWVCGDDAAEERNHVRLDHGNLDAWGLPGVITEYTMSENSRRMMETGLARATELARAAGADSVRSFGLESPHGWHLLGTARMGDDPRDSVVDARNRAHDVENLYIVDGSTMPAGGTVNPTNTVQAVALRAADHMIATRDQWSRSLLDRSGISRRWDGVPGTR</sequence>
<evidence type="ECO:0000313" key="7">
    <source>
        <dbReference type="EMBL" id="MCS5727522.1"/>
    </source>
</evidence>
<dbReference type="InterPro" id="IPR036188">
    <property type="entry name" value="FAD/NAD-bd_sf"/>
</dbReference>
<dbReference type="InterPro" id="IPR000172">
    <property type="entry name" value="GMC_OxRdtase_N"/>
</dbReference>
<comment type="similarity">
    <text evidence="1">Belongs to the GMC oxidoreductase family.</text>
</comment>
<protein>
    <submittedName>
        <fullName evidence="7">GMC family oxidoreductase</fullName>
    </submittedName>
</protein>
<reference evidence="7" key="1">
    <citation type="submission" date="2022-08" db="EMBL/GenBank/DDBJ databases">
        <authorList>
            <person name="Deng Y."/>
            <person name="Han X.-F."/>
            <person name="Zhang Y.-Q."/>
        </authorList>
    </citation>
    <scope>NUCLEOTIDE SEQUENCE</scope>
    <source>
        <strain evidence="7">CPCC 203407</strain>
    </source>
</reference>